<keyword evidence="2" id="KW-1185">Reference proteome</keyword>
<name>A0AAU9KA09_9CILI</name>
<dbReference type="InterPro" id="IPR019734">
    <property type="entry name" value="TPR_rpt"/>
</dbReference>
<organism evidence="1 2">
    <name type="scientific">Blepharisma stoltei</name>
    <dbReference type="NCBI Taxonomy" id="1481888"/>
    <lineage>
        <taxon>Eukaryota</taxon>
        <taxon>Sar</taxon>
        <taxon>Alveolata</taxon>
        <taxon>Ciliophora</taxon>
        <taxon>Postciliodesmatophora</taxon>
        <taxon>Heterotrichea</taxon>
        <taxon>Heterotrichida</taxon>
        <taxon>Blepharismidae</taxon>
        <taxon>Blepharisma</taxon>
    </lineage>
</organism>
<protein>
    <recommendedName>
        <fullName evidence="3">Peptidylprolyl isomerase</fullName>
    </recommendedName>
</protein>
<dbReference type="Gene3D" id="3.10.50.40">
    <property type="match status" value="2"/>
</dbReference>
<evidence type="ECO:0000313" key="2">
    <source>
        <dbReference type="Proteomes" id="UP001162131"/>
    </source>
</evidence>
<dbReference type="InterPro" id="IPR046357">
    <property type="entry name" value="PPIase_dom_sf"/>
</dbReference>
<dbReference type="GO" id="GO:0003755">
    <property type="term" value="F:peptidyl-prolyl cis-trans isomerase activity"/>
    <property type="evidence" value="ECO:0007669"/>
    <property type="project" value="UniProtKB-EC"/>
</dbReference>
<dbReference type="Proteomes" id="UP001162131">
    <property type="component" value="Unassembled WGS sequence"/>
</dbReference>
<dbReference type="InterPro" id="IPR050754">
    <property type="entry name" value="FKBP4/5/8-like"/>
</dbReference>
<gene>
    <name evidence="1" type="ORF">BSTOLATCC_MIC52188</name>
</gene>
<comment type="caution">
    <text evidence="1">The sequence shown here is derived from an EMBL/GenBank/DDBJ whole genome shotgun (WGS) entry which is preliminary data.</text>
</comment>
<dbReference type="SUPFAM" id="SSF48452">
    <property type="entry name" value="TPR-like"/>
    <property type="match status" value="1"/>
</dbReference>
<dbReference type="AlphaFoldDB" id="A0AAU9KA09"/>
<proteinExistence type="predicted"/>
<dbReference type="SMART" id="SM00028">
    <property type="entry name" value="TPR"/>
    <property type="match status" value="2"/>
</dbReference>
<dbReference type="EMBL" id="CAJZBQ010000052">
    <property type="protein sequence ID" value="CAG9330774.1"/>
    <property type="molecule type" value="Genomic_DNA"/>
</dbReference>
<evidence type="ECO:0008006" key="3">
    <source>
        <dbReference type="Google" id="ProtNLM"/>
    </source>
</evidence>
<dbReference type="SUPFAM" id="SSF54534">
    <property type="entry name" value="FKBP-like"/>
    <property type="match status" value="3"/>
</dbReference>
<dbReference type="InterPro" id="IPR011990">
    <property type="entry name" value="TPR-like_helical_dom_sf"/>
</dbReference>
<evidence type="ECO:0000313" key="1">
    <source>
        <dbReference type="EMBL" id="CAG9330774.1"/>
    </source>
</evidence>
<sequence length="531" mass="61110">MKNDVEIISQISDAPTIQTFESDTEVPEDPVEEPVYLDRKRFGFYKIIESRGEGIDKPGTIDEVIIRMCDTTEELNELGDPIEIKLGCGMLPAALEKTIVSMKKDEMVEVHIPAKFHDGVDKKYRVHLLSFLNVHDLRGDGILIKRVLNKGSGYDRVDEKDEIKFSVKIWQGDSVFYENQEIDTTGSSELICPGLFEILKTMKKGEISQIIVNYHYFIENFTSINKENLLQSDVKVDINLMELVKIRDIFGDGFFYKKILEYGDRSNASQLNANIEVFYKLVIEDQIIISNFDQEPLESRLDEDEFPTLWIQCIKFMKVGEYAMIDCNLTGPNNSYMNDGLNPILNPEIPENIKKAHVYLKLFSSDLGKTNHGMEVEERLEEALRLKEVALKYYKLGKIEKALKKYDDAKTSVEPIKDAPEDHKPTIVILLNNIALCNIKLEKMREAELAVNKALEIFPEDIKSLYRRATARTGLSDYIGALNDLNLAKEVIIRKNETDMLATIENEIKKVQILNKKYHQKEKEIYKKLFR</sequence>
<dbReference type="Gene3D" id="1.25.40.10">
    <property type="entry name" value="Tetratricopeptide repeat domain"/>
    <property type="match status" value="1"/>
</dbReference>
<dbReference type="PANTHER" id="PTHR46512">
    <property type="entry name" value="PEPTIDYLPROLYL ISOMERASE"/>
    <property type="match status" value="1"/>
</dbReference>
<accession>A0AAU9KA09</accession>
<reference evidence="1" key="1">
    <citation type="submission" date="2021-09" db="EMBL/GenBank/DDBJ databases">
        <authorList>
            <consortium name="AG Swart"/>
            <person name="Singh M."/>
            <person name="Singh A."/>
            <person name="Seah K."/>
            <person name="Emmerich C."/>
        </authorList>
    </citation>
    <scope>NUCLEOTIDE SEQUENCE</scope>
    <source>
        <strain evidence="1">ATCC30299</strain>
    </source>
</reference>